<protein>
    <submittedName>
        <fullName evidence="1">Uncharacterized protein</fullName>
    </submittedName>
</protein>
<evidence type="ECO:0000313" key="1">
    <source>
        <dbReference type="EMBL" id="SFF31474.1"/>
    </source>
</evidence>
<sequence>MGNKEILTLCTLILVGIGRFSLAQTTPVYERYASTWAIGEDHKFDNKQVSTNNLPTGLKAKKGEIDMLIPETNAFIVRENGNAYIKLYLVNMTIKELSVPRQDATVGGITSEVYVDGKWKLLQAKIGASCGNSYWTMSLKSNHYIYLEIENPIRQGSQQVLYRVGFKTATHDVVSNPINIPITPELLALAGTKIPSISD</sequence>
<keyword evidence="2" id="KW-1185">Reference proteome</keyword>
<gene>
    <name evidence="1" type="ORF">SAMN05216167_14618</name>
</gene>
<evidence type="ECO:0000313" key="2">
    <source>
        <dbReference type="Proteomes" id="UP000198598"/>
    </source>
</evidence>
<name>A0A1I2HMX8_9BACT</name>
<dbReference type="EMBL" id="FOLQ01000046">
    <property type="protein sequence ID" value="SFF31474.1"/>
    <property type="molecule type" value="Genomic_DNA"/>
</dbReference>
<proteinExistence type="predicted"/>
<dbReference type="AlphaFoldDB" id="A0A1I2HMX8"/>
<dbReference type="STRING" id="662367.SAMN05216167_14618"/>
<reference evidence="1 2" key="1">
    <citation type="submission" date="2016-10" db="EMBL/GenBank/DDBJ databases">
        <authorList>
            <person name="de Groot N.N."/>
        </authorList>
    </citation>
    <scope>NUCLEOTIDE SEQUENCE [LARGE SCALE GENOMIC DNA]</scope>
    <source>
        <strain evidence="1 2">DSM 26130</strain>
    </source>
</reference>
<organism evidence="1 2">
    <name type="scientific">Spirosoma endophyticum</name>
    <dbReference type="NCBI Taxonomy" id="662367"/>
    <lineage>
        <taxon>Bacteria</taxon>
        <taxon>Pseudomonadati</taxon>
        <taxon>Bacteroidota</taxon>
        <taxon>Cytophagia</taxon>
        <taxon>Cytophagales</taxon>
        <taxon>Cytophagaceae</taxon>
        <taxon>Spirosoma</taxon>
    </lineage>
</organism>
<accession>A0A1I2HMX8</accession>
<dbReference type="Proteomes" id="UP000198598">
    <property type="component" value="Unassembled WGS sequence"/>
</dbReference>